<sequence length="166" mass="18693">MEGGHRIDFLMESLHLTKRRCSGGISVRAPPEAIWKIITAYERMPDVIPNIISNIVTRDETGLRGVRIDQEALLSRKMNLRTSMTLEAVEEPNRWTLALHRISGHGFLSFEGRYQLQPRADGTTYLSYVVELVPCPIFPLPLVERKIRKEVPKMLSAVADAALAGL</sequence>
<dbReference type="OrthoDB" id="5732at2759"/>
<accession>A0A0M0J316</accession>
<dbReference type="PANTHER" id="PTHR34060:SF1">
    <property type="entry name" value="POLYKETIDE CYCLASE _ DEHYDRASE AND LIPID TRANSPORT PROTEIN"/>
    <property type="match status" value="1"/>
</dbReference>
<dbReference type="SUPFAM" id="SSF55961">
    <property type="entry name" value="Bet v1-like"/>
    <property type="match status" value="1"/>
</dbReference>
<organism evidence="1 2">
    <name type="scientific">Chrysochromulina tobinii</name>
    <dbReference type="NCBI Taxonomy" id="1460289"/>
    <lineage>
        <taxon>Eukaryota</taxon>
        <taxon>Haptista</taxon>
        <taxon>Haptophyta</taxon>
        <taxon>Prymnesiophyceae</taxon>
        <taxon>Prymnesiales</taxon>
        <taxon>Chrysochromulinaceae</taxon>
        <taxon>Chrysochromulina</taxon>
    </lineage>
</organism>
<dbReference type="AlphaFoldDB" id="A0A0M0J316"/>
<name>A0A0M0J316_9EUKA</name>
<keyword evidence="2" id="KW-1185">Reference proteome</keyword>
<dbReference type="EMBL" id="JWZX01003403">
    <property type="protein sequence ID" value="KOO20915.1"/>
    <property type="molecule type" value="Genomic_DNA"/>
</dbReference>
<dbReference type="Gene3D" id="3.30.530.20">
    <property type="match status" value="1"/>
</dbReference>
<dbReference type="InterPro" id="IPR019587">
    <property type="entry name" value="Polyketide_cyclase/dehydratase"/>
</dbReference>
<comment type="caution">
    <text evidence="1">The sequence shown here is derived from an EMBL/GenBank/DDBJ whole genome shotgun (WGS) entry which is preliminary data.</text>
</comment>
<reference evidence="2" key="1">
    <citation type="journal article" date="2015" name="PLoS Genet.">
        <title>Genome Sequence and Transcriptome Analyses of Chrysochromulina tobin: Metabolic Tools for Enhanced Algal Fitness in the Prominent Order Prymnesiales (Haptophyceae).</title>
        <authorList>
            <person name="Hovde B.T."/>
            <person name="Deodato C.R."/>
            <person name="Hunsperger H.M."/>
            <person name="Ryken S.A."/>
            <person name="Yost W."/>
            <person name="Jha R.K."/>
            <person name="Patterson J."/>
            <person name="Monnat R.J. Jr."/>
            <person name="Barlow S.B."/>
            <person name="Starkenburg S.R."/>
            <person name="Cattolico R.A."/>
        </authorList>
    </citation>
    <scope>NUCLEOTIDE SEQUENCE</scope>
    <source>
        <strain evidence="2">CCMP291</strain>
    </source>
</reference>
<dbReference type="Pfam" id="PF10604">
    <property type="entry name" value="Polyketide_cyc2"/>
    <property type="match status" value="1"/>
</dbReference>
<gene>
    <name evidence="1" type="ORF">Ctob_001660</name>
</gene>
<proteinExistence type="predicted"/>
<dbReference type="InterPro" id="IPR023393">
    <property type="entry name" value="START-like_dom_sf"/>
</dbReference>
<dbReference type="PANTHER" id="PTHR34060">
    <property type="entry name" value="POLYKETIDE CYCLASE / DEHYDRASE AND LIPID TRANSPORT PROTEIN"/>
    <property type="match status" value="1"/>
</dbReference>
<dbReference type="Proteomes" id="UP000037460">
    <property type="component" value="Unassembled WGS sequence"/>
</dbReference>
<evidence type="ECO:0000313" key="2">
    <source>
        <dbReference type="Proteomes" id="UP000037460"/>
    </source>
</evidence>
<protein>
    <submittedName>
        <fullName evidence="1">Cyclase dehydrase family</fullName>
    </submittedName>
</protein>
<evidence type="ECO:0000313" key="1">
    <source>
        <dbReference type="EMBL" id="KOO20915.1"/>
    </source>
</evidence>